<gene>
    <name evidence="5" type="ORF">Vlu01_16690</name>
</gene>
<comment type="caution">
    <text evidence="5">The sequence shown here is derived from an EMBL/GenBank/DDBJ whole genome shotgun (WGS) entry which is preliminary data.</text>
</comment>
<accession>A0ABQ4ISZ6</accession>
<comment type="similarity">
    <text evidence="1">Belongs to the bleomycin resistance protein family.</text>
</comment>
<evidence type="ECO:0000256" key="2">
    <source>
        <dbReference type="ARBA" id="ARBA00021572"/>
    </source>
</evidence>
<dbReference type="InterPro" id="IPR000335">
    <property type="entry name" value="Bleomycin-R"/>
</dbReference>
<dbReference type="PROSITE" id="PS51819">
    <property type="entry name" value="VOC"/>
    <property type="match status" value="1"/>
</dbReference>
<protein>
    <recommendedName>
        <fullName evidence="2">Bleomycin resistance protein</fullName>
    </recommendedName>
</protein>
<dbReference type="RefSeq" id="WP_203996218.1">
    <property type="nucleotide sequence ID" value="NZ_BOPB01000009.1"/>
</dbReference>
<keyword evidence="6" id="KW-1185">Reference proteome</keyword>
<dbReference type="EMBL" id="BOPB01000009">
    <property type="protein sequence ID" value="GIJ21045.1"/>
    <property type="molecule type" value="Genomic_DNA"/>
</dbReference>
<evidence type="ECO:0000313" key="5">
    <source>
        <dbReference type="EMBL" id="GIJ21045.1"/>
    </source>
</evidence>
<dbReference type="Pfam" id="PF00903">
    <property type="entry name" value="Glyoxalase"/>
    <property type="match status" value="1"/>
</dbReference>
<dbReference type="InterPro" id="IPR029068">
    <property type="entry name" value="Glyas_Bleomycin-R_OHBP_Dase"/>
</dbReference>
<dbReference type="PRINTS" id="PR00311">
    <property type="entry name" value="BLEOMYCINRST"/>
</dbReference>
<dbReference type="InterPro" id="IPR037523">
    <property type="entry name" value="VOC_core"/>
</dbReference>
<organism evidence="5 6">
    <name type="scientific">Micromonospora lutea</name>
    <dbReference type="NCBI Taxonomy" id="419825"/>
    <lineage>
        <taxon>Bacteria</taxon>
        <taxon>Bacillati</taxon>
        <taxon>Actinomycetota</taxon>
        <taxon>Actinomycetes</taxon>
        <taxon>Micromonosporales</taxon>
        <taxon>Micromonosporaceae</taxon>
        <taxon>Micromonospora</taxon>
    </lineage>
</organism>
<dbReference type="Proteomes" id="UP000643165">
    <property type="component" value="Unassembled WGS sequence"/>
</dbReference>
<dbReference type="InterPro" id="IPR004360">
    <property type="entry name" value="Glyas_Fos-R_dOase_dom"/>
</dbReference>
<feature type="domain" description="VOC" evidence="4">
    <location>
        <begin position="3"/>
        <end position="121"/>
    </location>
</feature>
<evidence type="ECO:0000256" key="1">
    <source>
        <dbReference type="ARBA" id="ARBA00011051"/>
    </source>
</evidence>
<evidence type="ECO:0000259" key="4">
    <source>
        <dbReference type="PROSITE" id="PS51819"/>
    </source>
</evidence>
<dbReference type="SUPFAM" id="SSF54593">
    <property type="entry name" value="Glyoxalase/Bleomycin resistance protein/Dihydroxybiphenyl dioxygenase"/>
    <property type="match status" value="1"/>
</dbReference>
<proteinExistence type="inferred from homology"/>
<reference evidence="5 6" key="1">
    <citation type="submission" date="2021-01" db="EMBL/GenBank/DDBJ databases">
        <title>Whole genome shotgun sequence of Verrucosispora lutea NBRC 106530.</title>
        <authorList>
            <person name="Komaki H."/>
            <person name="Tamura T."/>
        </authorList>
    </citation>
    <scope>NUCLEOTIDE SEQUENCE [LARGE SCALE GENOMIC DNA]</scope>
    <source>
        <strain evidence="5 6">NBRC 106530</strain>
    </source>
</reference>
<dbReference type="Gene3D" id="3.10.180.10">
    <property type="entry name" value="2,3-Dihydroxybiphenyl 1,2-Dioxygenase, domain 1"/>
    <property type="match status" value="1"/>
</dbReference>
<evidence type="ECO:0000313" key="6">
    <source>
        <dbReference type="Proteomes" id="UP000643165"/>
    </source>
</evidence>
<dbReference type="CDD" id="cd08349">
    <property type="entry name" value="BLMA_like"/>
    <property type="match status" value="1"/>
</dbReference>
<dbReference type="NCBIfam" id="NF033156">
    <property type="entry name" value="ble_BLMA_gen"/>
    <property type="match status" value="1"/>
</dbReference>
<keyword evidence="3" id="KW-0046">Antibiotic resistance</keyword>
<name>A0ABQ4ISZ6_9ACTN</name>
<evidence type="ECO:0000256" key="3">
    <source>
        <dbReference type="ARBA" id="ARBA00023251"/>
    </source>
</evidence>
<sequence>MPQLLSAIPVLAARDVAANTAFWVNVMGFTLTFSVDGFAGVARDDIKLYIGQVDDQRIADNTQAWLIAADIDALFEELSVVLSTDYEDASQPAMTAITDRPWGREFAVRDQAGNCVHIVAGPGE</sequence>